<dbReference type="Gene3D" id="3.30.300.30">
    <property type="match status" value="1"/>
</dbReference>
<dbReference type="PANTHER" id="PTHR24096:SF422">
    <property type="entry name" value="BCDNA.GH02901"/>
    <property type="match status" value="1"/>
</dbReference>
<feature type="domain" description="AMP-binding enzyme C-terminal" evidence="4">
    <location>
        <begin position="479"/>
        <end position="553"/>
    </location>
</feature>
<dbReference type="Proteomes" id="UP000192247">
    <property type="component" value="Unassembled WGS sequence"/>
</dbReference>
<proteinExistence type="predicted"/>
<dbReference type="InterPro" id="IPR020845">
    <property type="entry name" value="AMP-binding_CS"/>
</dbReference>
<dbReference type="Gene3D" id="3.40.50.12780">
    <property type="entry name" value="N-terminal domain of ligase-like"/>
    <property type="match status" value="1"/>
</dbReference>
<organism evidence="5 6">
    <name type="scientific">Tropilaelaps mercedesae</name>
    <dbReference type="NCBI Taxonomy" id="418985"/>
    <lineage>
        <taxon>Eukaryota</taxon>
        <taxon>Metazoa</taxon>
        <taxon>Ecdysozoa</taxon>
        <taxon>Arthropoda</taxon>
        <taxon>Chelicerata</taxon>
        <taxon>Arachnida</taxon>
        <taxon>Acari</taxon>
        <taxon>Parasitiformes</taxon>
        <taxon>Mesostigmata</taxon>
        <taxon>Gamasina</taxon>
        <taxon>Dermanyssoidea</taxon>
        <taxon>Laelapidae</taxon>
        <taxon>Tropilaelaps</taxon>
    </lineage>
</organism>
<accession>A0A1V9XKE5</accession>
<dbReference type="InterPro" id="IPR045851">
    <property type="entry name" value="AMP-bd_C_sf"/>
</dbReference>
<name>A0A1V9XKE5_9ACAR</name>
<keyword evidence="6" id="KW-1185">Reference proteome</keyword>
<reference evidence="5 6" key="1">
    <citation type="journal article" date="2017" name="Gigascience">
        <title>Draft genome of the honey bee ectoparasitic mite, Tropilaelaps mercedesae, is shaped by the parasitic life history.</title>
        <authorList>
            <person name="Dong X."/>
            <person name="Armstrong S.D."/>
            <person name="Xia D."/>
            <person name="Makepeace B.L."/>
            <person name="Darby A.C."/>
            <person name="Kadowaki T."/>
        </authorList>
    </citation>
    <scope>NUCLEOTIDE SEQUENCE [LARGE SCALE GENOMIC DNA]</scope>
    <source>
        <strain evidence="5">Wuxi-XJTLU</strain>
    </source>
</reference>
<dbReference type="FunCoup" id="A0A1V9XKE5">
    <property type="interactions" value="334"/>
</dbReference>
<evidence type="ECO:0000256" key="1">
    <source>
        <dbReference type="ARBA" id="ARBA00004275"/>
    </source>
</evidence>
<dbReference type="Pfam" id="PF13193">
    <property type="entry name" value="AMP-binding_C"/>
    <property type="match status" value="1"/>
</dbReference>
<dbReference type="GO" id="GO:0016405">
    <property type="term" value="F:CoA-ligase activity"/>
    <property type="evidence" value="ECO:0007669"/>
    <property type="project" value="TreeGrafter"/>
</dbReference>
<keyword evidence="5" id="KW-0436">Ligase</keyword>
<evidence type="ECO:0000259" key="3">
    <source>
        <dbReference type="Pfam" id="PF00501"/>
    </source>
</evidence>
<evidence type="ECO:0000313" key="5">
    <source>
        <dbReference type="EMBL" id="OQR73926.1"/>
    </source>
</evidence>
<evidence type="ECO:0000256" key="2">
    <source>
        <dbReference type="ARBA" id="ARBA00023140"/>
    </source>
</evidence>
<dbReference type="InterPro" id="IPR025110">
    <property type="entry name" value="AMP-bd_C"/>
</dbReference>
<evidence type="ECO:0000259" key="4">
    <source>
        <dbReference type="Pfam" id="PF13193"/>
    </source>
</evidence>
<dbReference type="Pfam" id="PF00501">
    <property type="entry name" value="AMP-binding"/>
    <property type="match status" value="1"/>
</dbReference>
<dbReference type="InParanoid" id="A0A1V9XKE5"/>
<comment type="caution">
    <text evidence="5">The sequence shown here is derived from an EMBL/GenBank/DDBJ whole genome shotgun (WGS) entry which is preliminary data.</text>
</comment>
<dbReference type="InterPro" id="IPR000873">
    <property type="entry name" value="AMP-dep_synth/lig_dom"/>
</dbReference>
<sequence>MVLRSFWCGGCGHVDVSLLNMIVTSELEDRVVEELPAHIFYRNRCLLYGNKVALIEYGTGRILTFNNVLNQVERLAGAFQELGISARDRVAVHGNNSIDIFLAYLAVHFVNATVVACKTTLTVREMVYQCLNADVKFIITDDAAYEVTLDCLDQLPEVKTVILANVKTPPGSHPELRTVQELLLNSLSPFEPPVDVRPREDEVLITFTSGTTGLPKGVLHTHFSHQAQLLCSGDDGVRMIRGSDILLQWCPISHVSGSIFFPTSIATGATSVVANARRDVEDFIDICEKYEITNLMAFPVILQRIIELLTCAPGSCRSVKHILTGGSVIPVSWSESITKLLNLRSFRILFGMSECLIVTITEDNQCTSHSVGKPLPNTRIKVVDIETGETLGLYQKGELAIKTDFVMKGYDKRPDATDEVFTKDGWLLTGDFGYVDTEGQFYICERLKQLIKCLDNQVSPAEIEDVLLQTVHWAFSPFVVKNPAVAEVNVIGLPHETYGEAPTAYIVLSEGHAPSNELKEELIGIVKREFAYFKHLYGGVFFLDHLPKTDSGKFSRSELKKKLASGEIEVV</sequence>
<feature type="domain" description="AMP-dependent synthetase/ligase" evidence="3">
    <location>
        <begin position="47"/>
        <end position="410"/>
    </location>
</feature>
<dbReference type="AlphaFoldDB" id="A0A1V9XKE5"/>
<gene>
    <name evidence="5" type="ORF">BIW11_09421</name>
</gene>
<keyword evidence="2" id="KW-0576">Peroxisome</keyword>
<dbReference type="SUPFAM" id="SSF56801">
    <property type="entry name" value="Acetyl-CoA synthetase-like"/>
    <property type="match status" value="1"/>
</dbReference>
<evidence type="ECO:0000313" key="6">
    <source>
        <dbReference type="Proteomes" id="UP000192247"/>
    </source>
</evidence>
<dbReference type="PROSITE" id="PS00455">
    <property type="entry name" value="AMP_BINDING"/>
    <property type="match status" value="1"/>
</dbReference>
<comment type="subcellular location">
    <subcellularLocation>
        <location evidence="1">Peroxisome</location>
    </subcellularLocation>
</comment>
<dbReference type="STRING" id="418985.A0A1V9XKE5"/>
<dbReference type="InterPro" id="IPR042099">
    <property type="entry name" value="ANL_N_sf"/>
</dbReference>
<protein>
    <submittedName>
        <fullName evidence="5">4-coumarate--CoA ligase 6-like</fullName>
    </submittedName>
</protein>
<dbReference type="EMBL" id="MNPL01009022">
    <property type="protein sequence ID" value="OQR73926.1"/>
    <property type="molecule type" value="Genomic_DNA"/>
</dbReference>
<dbReference type="GO" id="GO:0005777">
    <property type="term" value="C:peroxisome"/>
    <property type="evidence" value="ECO:0007669"/>
    <property type="project" value="UniProtKB-SubCell"/>
</dbReference>
<dbReference type="PANTHER" id="PTHR24096">
    <property type="entry name" value="LONG-CHAIN-FATTY-ACID--COA LIGASE"/>
    <property type="match status" value="1"/>
</dbReference>
<dbReference type="OrthoDB" id="6493838at2759"/>